<feature type="transmembrane region" description="Helical" evidence="11">
    <location>
        <begin position="1001"/>
        <end position="1022"/>
    </location>
</feature>
<dbReference type="Gene3D" id="3.40.720.10">
    <property type="entry name" value="Alkaline Phosphatase, subunit A"/>
    <property type="match status" value="1"/>
</dbReference>
<dbReference type="PANTHER" id="PTHR23071">
    <property type="entry name" value="PHOSPHATIDYLINOSITOL GLYCAN"/>
    <property type="match status" value="1"/>
</dbReference>
<dbReference type="InterPro" id="IPR039524">
    <property type="entry name" value="PIGO/GPI13"/>
</dbReference>
<dbReference type="Pfam" id="PF01663">
    <property type="entry name" value="Phosphodiest"/>
    <property type="match status" value="1"/>
</dbReference>
<keyword evidence="13" id="KW-1185">Reference proteome</keyword>
<evidence type="ECO:0000313" key="13">
    <source>
        <dbReference type="Proteomes" id="UP000494040"/>
    </source>
</evidence>
<feature type="transmembrane region" description="Helical" evidence="11">
    <location>
        <begin position="510"/>
        <end position="530"/>
    </location>
</feature>
<dbReference type="CTD" id="37118"/>
<evidence type="ECO:0008006" key="14">
    <source>
        <dbReference type="Google" id="ProtNLM"/>
    </source>
</evidence>
<keyword evidence="8 11" id="KW-1133">Transmembrane helix</keyword>
<dbReference type="SUPFAM" id="SSF53649">
    <property type="entry name" value="Alkaline phosphatase-like"/>
    <property type="match status" value="1"/>
</dbReference>
<evidence type="ECO:0000313" key="12">
    <source>
        <dbReference type="EnsemblMetazoa" id="XP_014259723.1"/>
    </source>
</evidence>
<dbReference type="KEGG" id="clec:106672648"/>
<dbReference type="OMA" id="YPSFDIF"/>
<evidence type="ECO:0000256" key="8">
    <source>
        <dbReference type="ARBA" id="ARBA00022989"/>
    </source>
</evidence>
<evidence type="ECO:0000256" key="2">
    <source>
        <dbReference type="ARBA" id="ARBA00004687"/>
    </source>
</evidence>
<keyword evidence="5" id="KW-0808">Transferase</keyword>
<feature type="transmembrane region" description="Helical" evidence="11">
    <location>
        <begin position="853"/>
        <end position="874"/>
    </location>
</feature>
<evidence type="ECO:0000256" key="3">
    <source>
        <dbReference type="ARBA" id="ARBA00008695"/>
    </source>
</evidence>
<feature type="transmembrane region" description="Helical" evidence="11">
    <location>
        <begin position="551"/>
        <end position="570"/>
    </location>
</feature>
<evidence type="ECO:0000256" key="7">
    <source>
        <dbReference type="ARBA" id="ARBA00022824"/>
    </source>
</evidence>
<dbReference type="UniPathway" id="UPA00196"/>
<feature type="transmembrane region" description="Helical" evidence="11">
    <location>
        <begin position="7"/>
        <end position="30"/>
    </location>
</feature>
<keyword evidence="9 11" id="KW-0472">Membrane</keyword>
<reference evidence="12" key="1">
    <citation type="submission" date="2022-01" db="UniProtKB">
        <authorList>
            <consortium name="EnsemblMetazoa"/>
        </authorList>
    </citation>
    <scope>IDENTIFICATION</scope>
</reference>
<feature type="transmembrane region" description="Helical" evidence="11">
    <location>
        <begin position="659"/>
        <end position="679"/>
    </location>
</feature>
<evidence type="ECO:0000256" key="10">
    <source>
        <dbReference type="ARBA" id="ARBA00023180"/>
    </source>
</evidence>
<evidence type="ECO:0000256" key="1">
    <source>
        <dbReference type="ARBA" id="ARBA00004477"/>
    </source>
</evidence>
<sequence>MSITFKYVSILVWLCYILISALILFTRGFLLNRNILPDKSSCEKSLFVEDLGKGGFNFNLSTTYCLGNRDLKAIVVLIDALRYDFVKSPGGERDEVGFLPYRNKMKSINEAIDGSKGVLYKFIADPPTTTLQRINALTTGSLPTFIDIGSNFASGEINEDNIIDGALSRNKNVVFMGDDTWVNVYPNRFLRQYAYPSFNVWDLDTVDTGVEEHLGSEINKKDWDLIIAHFLGVDHCGHKYGPNHPEMERKLVQMDNAIRSVMEMMDDKTVLFVIGDHGMTESGDHGGDSELEITSALFVFSKHKHILSRFIELDEIPQIDFVPTFAQLLGIPIPFSNLGTSLLSSSLLTKNSTNNVNSRKNPSVLSIWANVVQVTKYMNQLASVHKTFDDAVMQDLKERYKRVKSQMLGDDNQNFNFETFMKDAREYLEITQTMCRHEWVQFDTFSMTRGLVSMFLTLSLFFITSDGISDIDLVYIIKGNFVWICLMSTLISNLISLPLYYYSFVSNLELTLYFSTCLSCIVVLALVVIINWSSITDKWYKSSKVKEPLNIISRLIMLVGSFAMFSNSYIIDENYVAPYLLITIIWISIFDTKINNVKKIIGKQIENMNFKFSSQSFEVRIIVLTVLLNILIRVSYYYWHCREEQARYCTMEKKASKTLLCVLTILSFSLFTAVTRMCLRNIGNLVGWSPPIFISRYFPSISIVCCGCYWLLNSLPHKIKPKLFLPWQLQLFPQIVFFTSVLALIILFISPLCIFSTSNKHQFTQGDMIPTLFNKLKNIMMPGQNEDYPVVYGLATVYSATFVNISVFIGLMSAILLGETLAIVTVIMILSLVLLSVIMAIMKLEKSKNIGNLIAVPWWSVLCWSLSSVHFFYATGHQASFPSIHWNSAGIFGDITSTVVPGILVTLNTFISQIIHALLLPMLIIAPFTMIAIWPKLASGNEDLKKGELLIYEFEEIRKQELFSLTSKYILLQAFRVFICMFSACIHSRHLMVWKIFAPKLIFEAIGFIVSLPFLFLGYLFVERISSKIFLLMETLSHAN</sequence>
<evidence type="ECO:0000256" key="5">
    <source>
        <dbReference type="ARBA" id="ARBA00022679"/>
    </source>
</evidence>
<keyword evidence="4" id="KW-0337">GPI-anchor biosynthesis</keyword>
<evidence type="ECO:0000256" key="6">
    <source>
        <dbReference type="ARBA" id="ARBA00022692"/>
    </source>
</evidence>
<dbReference type="InterPro" id="IPR017850">
    <property type="entry name" value="Alkaline_phosphatase_core_sf"/>
</dbReference>
<proteinExistence type="inferred from homology"/>
<feature type="transmembrane region" description="Helical" evidence="11">
    <location>
        <begin position="481"/>
        <end position="504"/>
    </location>
</feature>
<evidence type="ECO:0000256" key="9">
    <source>
        <dbReference type="ARBA" id="ARBA00023136"/>
    </source>
</evidence>
<protein>
    <recommendedName>
        <fullName evidence="14">GPI ethanolamine phosphate transferase 3</fullName>
    </recommendedName>
</protein>
<comment type="pathway">
    <text evidence="2">Glycolipid biosynthesis; glycosylphosphatidylinositol-anchor biosynthesis.</text>
</comment>
<feature type="transmembrane region" description="Helical" evidence="11">
    <location>
        <begin position="691"/>
        <end position="712"/>
    </location>
</feature>
<dbReference type="PANTHER" id="PTHR23071:SF1">
    <property type="entry name" value="GPI ETHANOLAMINE PHOSPHATE TRANSFERASE 3"/>
    <property type="match status" value="1"/>
</dbReference>
<evidence type="ECO:0000256" key="4">
    <source>
        <dbReference type="ARBA" id="ARBA00022502"/>
    </source>
</evidence>
<feature type="transmembrane region" description="Helical" evidence="11">
    <location>
        <begin position="914"/>
        <end position="934"/>
    </location>
</feature>
<name>A0A8I6TKC7_CIMLE</name>
<keyword evidence="10" id="KW-0325">Glycoprotein</keyword>
<dbReference type="RefSeq" id="XP_014259723.1">
    <property type="nucleotide sequence ID" value="XM_014404237.2"/>
</dbReference>
<dbReference type="Proteomes" id="UP000494040">
    <property type="component" value="Unassembled WGS sequence"/>
</dbReference>
<feature type="transmembrane region" description="Helical" evidence="11">
    <location>
        <begin position="732"/>
        <end position="755"/>
    </location>
</feature>
<feature type="transmembrane region" description="Helical" evidence="11">
    <location>
        <begin position="617"/>
        <end position="639"/>
    </location>
</feature>
<dbReference type="AlphaFoldDB" id="A0A8I6TKC7"/>
<dbReference type="GeneID" id="106672648"/>
<accession>A0A8I6TKC7</accession>
<feature type="transmembrane region" description="Helical" evidence="11">
    <location>
        <begin position="450"/>
        <end position="469"/>
    </location>
</feature>
<dbReference type="GO" id="GO:0006506">
    <property type="term" value="P:GPI anchor biosynthetic process"/>
    <property type="evidence" value="ECO:0007669"/>
    <property type="project" value="UniProtKB-UniPathway"/>
</dbReference>
<dbReference type="CDD" id="cd16023">
    <property type="entry name" value="GPI_EPT_3"/>
    <property type="match status" value="1"/>
</dbReference>
<organism evidence="12 13">
    <name type="scientific">Cimex lectularius</name>
    <name type="common">Bed bug</name>
    <name type="synonym">Acanthia lectularia</name>
    <dbReference type="NCBI Taxonomy" id="79782"/>
    <lineage>
        <taxon>Eukaryota</taxon>
        <taxon>Metazoa</taxon>
        <taxon>Ecdysozoa</taxon>
        <taxon>Arthropoda</taxon>
        <taxon>Hexapoda</taxon>
        <taxon>Insecta</taxon>
        <taxon>Pterygota</taxon>
        <taxon>Neoptera</taxon>
        <taxon>Paraneoptera</taxon>
        <taxon>Hemiptera</taxon>
        <taxon>Heteroptera</taxon>
        <taxon>Panheteroptera</taxon>
        <taxon>Cimicomorpha</taxon>
        <taxon>Cimicidae</taxon>
        <taxon>Cimex</taxon>
    </lineage>
</organism>
<dbReference type="GO" id="GO:0051377">
    <property type="term" value="F:mannose-ethanolamine phosphotransferase activity"/>
    <property type="evidence" value="ECO:0007669"/>
    <property type="project" value="InterPro"/>
</dbReference>
<feature type="transmembrane region" description="Helical" evidence="11">
    <location>
        <begin position="576"/>
        <end position="596"/>
    </location>
</feature>
<feature type="transmembrane region" description="Helical" evidence="11">
    <location>
        <begin position="886"/>
        <end position="907"/>
    </location>
</feature>
<dbReference type="EnsemblMetazoa" id="XM_014404237.2">
    <property type="protein sequence ID" value="XP_014259723.1"/>
    <property type="gene ID" value="LOC106672648"/>
</dbReference>
<keyword evidence="7" id="KW-0256">Endoplasmic reticulum</keyword>
<comment type="subcellular location">
    <subcellularLocation>
        <location evidence="1">Endoplasmic reticulum membrane</location>
        <topology evidence="1">Multi-pass membrane protein</topology>
    </subcellularLocation>
</comment>
<evidence type="ECO:0000256" key="11">
    <source>
        <dbReference type="SAM" id="Phobius"/>
    </source>
</evidence>
<feature type="transmembrane region" description="Helical" evidence="11">
    <location>
        <begin position="790"/>
        <end position="815"/>
    </location>
</feature>
<feature type="transmembrane region" description="Helical" evidence="11">
    <location>
        <begin position="821"/>
        <end position="841"/>
    </location>
</feature>
<dbReference type="OrthoDB" id="272139at2759"/>
<feature type="transmembrane region" description="Helical" evidence="11">
    <location>
        <begin position="969"/>
        <end position="989"/>
    </location>
</feature>
<comment type="similarity">
    <text evidence="3">Belongs to the PIGG/PIGN/PIGO family. PIGO subfamily.</text>
</comment>
<dbReference type="InterPro" id="IPR002591">
    <property type="entry name" value="Phosphodiest/P_Trfase"/>
</dbReference>
<dbReference type="InterPro" id="IPR037675">
    <property type="entry name" value="PIG-O_N"/>
</dbReference>
<keyword evidence="6 11" id="KW-0812">Transmembrane</keyword>
<dbReference type="GO" id="GO:0005789">
    <property type="term" value="C:endoplasmic reticulum membrane"/>
    <property type="evidence" value="ECO:0007669"/>
    <property type="project" value="UniProtKB-SubCell"/>
</dbReference>